<protein>
    <submittedName>
        <fullName evidence="1">Uncharacterized protein</fullName>
    </submittedName>
</protein>
<proteinExistence type="predicted"/>
<evidence type="ECO:0000313" key="2">
    <source>
        <dbReference type="Proteomes" id="UP001198630"/>
    </source>
</evidence>
<reference evidence="1" key="1">
    <citation type="submission" date="2021-11" db="EMBL/GenBank/DDBJ databases">
        <title>Development of a sustainable strategy for remediation of hydrocarbon-contaminated territories based on the waste exchange concept.</title>
        <authorList>
            <person name="Elkin A."/>
        </authorList>
    </citation>
    <scope>NUCLEOTIDE SEQUENCE</scope>
    <source>
        <strain evidence="1">IEGM 757</strain>
    </source>
</reference>
<dbReference type="RefSeq" id="WP_230793036.1">
    <property type="nucleotide sequence ID" value="NZ_JAJNCO010000104.1"/>
</dbReference>
<evidence type="ECO:0000313" key="1">
    <source>
        <dbReference type="EMBL" id="MCD2115161.1"/>
    </source>
</evidence>
<sequence length="70" mass="8059">MRDYRYAYAFPQRVILGIDGSADEIRGAEASQVIFDEGRPYRYGEDFSFVGPTIRPEMQYPRELRYGAGS</sequence>
<name>A0AAW4XQ47_RHORH</name>
<comment type="caution">
    <text evidence="1">The sequence shown here is derived from an EMBL/GenBank/DDBJ whole genome shotgun (WGS) entry which is preliminary data.</text>
</comment>
<accession>A0AAW4XQ47</accession>
<feature type="non-terminal residue" evidence="1">
    <location>
        <position position="70"/>
    </location>
</feature>
<gene>
    <name evidence="1" type="ORF">LQ384_29280</name>
</gene>
<dbReference type="EMBL" id="JAJNCO010000104">
    <property type="protein sequence ID" value="MCD2115161.1"/>
    <property type="molecule type" value="Genomic_DNA"/>
</dbReference>
<dbReference type="Proteomes" id="UP001198630">
    <property type="component" value="Unassembled WGS sequence"/>
</dbReference>
<dbReference type="AlphaFoldDB" id="A0AAW4XQ47"/>
<organism evidence="1 2">
    <name type="scientific">Rhodococcus rhodochrous</name>
    <dbReference type="NCBI Taxonomy" id="1829"/>
    <lineage>
        <taxon>Bacteria</taxon>
        <taxon>Bacillati</taxon>
        <taxon>Actinomycetota</taxon>
        <taxon>Actinomycetes</taxon>
        <taxon>Mycobacteriales</taxon>
        <taxon>Nocardiaceae</taxon>
        <taxon>Rhodococcus</taxon>
    </lineage>
</organism>